<evidence type="ECO:0000256" key="2">
    <source>
        <dbReference type="ARBA" id="ARBA00000565"/>
    </source>
</evidence>
<dbReference type="EMBL" id="BMHQ01000012">
    <property type="protein sequence ID" value="GGE25774.1"/>
    <property type="molecule type" value="Genomic_DNA"/>
</dbReference>
<evidence type="ECO:0000256" key="12">
    <source>
        <dbReference type="ARBA" id="ARBA00022977"/>
    </source>
</evidence>
<name>A0A8J2VIY8_9BACL</name>
<evidence type="ECO:0000256" key="6">
    <source>
        <dbReference type="ARBA" id="ARBA00012963"/>
    </source>
</evidence>
<comment type="pathway">
    <text evidence="3">Cofactor biosynthesis; thiamine diphosphate biosynthesis; 4-amino-2-methyl-5-diphosphomethylpyrimidine from 5-amino-1-(5-phospho-D-ribosyl)imidazole: step 3/3.</text>
</comment>
<evidence type="ECO:0000256" key="3">
    <source>
        <dbReference type="ARBA" id="ARBA00004769"/>
    </source>
</evidence>
<evidence type="ECO:0000259" key="16">
    <source>
        <dbReference type="Pfam" id="PF08543"/>
    </source>
</evidence>
<comment type="catalytic activity">
    <reaction evidence="1">
        <text>4-amino-5-hydroxymethyl-2-methylpyrimidine + ATP = 4-amino-2-methyl-5-(phosphooxymethyl)pyrimidine + ADP + H(+)</text>
        <dbReference type="Rhea" id="RHEA:23096"/>
        <dbReference type="ChEBI" id="CHEBI:15378"/>
        <dbReference type="ChEBI" id="CHEBI:16892"/>
        <dbReference type="ChEBI" id="CHEBI:30616"/>
        <dbReference type="ChEBI" id="CHEBI:58354"/>
        <dbReference type="ChEBI" id="CHEBI:456216"/>
        <dbReference type="EC" id="2.7.1.49"/>
    </reaction>
</comment>
<keyword evidence="12" id="KW-0784">Thiamine biosynthesis</keyword>
<evidence type="ECO:0000313" key="18">
    <source>
        <dbReference type="Proteomes" id="UP000625210"/>
    </source>
</evidence>
<evidence type="ECO:0000256" key="1">
    <source>
        <dbReference type="ARBA" id="ARBA00000151"/>
    </source>
</evidence>
<keyword evidence="18" id="KW-1185">Reference proteome</keyword>
<evidence type="ECO:0000256" key="10">
    <source>
        <dbReference type="ARBA" id="ARBA00022777"/>
    </source>
</evidence>
<dbReference type="InterPro" id="IPR029056">
    <property type="entry name" value="Ribokinase-like"/>
</dbReference>
<dbReference type="SUPFAM" id="SSF53613">
    <property type="entry name" value="Ribokinase-like"/>
    <property type="match status" value="1"/>
</dbReference>
<dbReference type="Proteomes" id="UP000625210">
    <property type="component" value="Unassembled WGS sequence"/>
</dbReference>
<evidence type="ECO:0000256" key="11">
    <source>
        <dbReference type="ARBA" id="ARBA00022840"/>
    </source>
</evidence>
<evidence type="ECO:0000256" key="15">
    <source>
        <dbReference type="ARBA" id="ARBA00043176"/>
    </source>
</evidence>
<evidence type="ECO:0000256" key="5">
    <source>
        <dbReference type="ARBA" id="ARBA00012135"/>
    </source>
</evidence>
<evidence type="ECO:0000256" key="7">
    <source>
        <dbReference type="ARBA" id="ARBA00019161"/>
    </source>
</evidence>
<evidence type="ECO:0000256" key="8">
    <source>
        <dbReference type="ARBA" id="ARBA00022679"/>
    </source>
</evidence>
<dbReference type="GO" id="GO:0005829">
    <property type="term" value="C:cytosol"/>
    <property type="evidence" value="ECO:0007669"/>
    <property type="project" value="TreeGrafter"/>
</dbReference>
<comment type="catalytic activity">
    <reaction evidence="2">
        <text>4-amino-2-methyl-5-(phosphooxymethyl)pyrimidine + ATP = 4-amino-2-methyl-5-(diphosphooxymethyl)pyrimidine + ADP</text>
        <dbReference type="Rhea" id="RHEA:19893"/>
        <dbReference type="ChEBI" id="CHEBI:30616"/>
        <dbReference type="ChEBI" id="CHEBI:57841"/>
        <dbReference type="ChEBI" id="CHEBI:58354"/>
        <dbReference type="ChEBI" id="CHEBI:456216"/>
        <dbReference type="EC" id="2.7.4.7"/>
    </reaction>
</comment>
<evidence type="ECO:0000256" key="14">
    <source>
        <dbReference type="ARBA" id="ARBA00042102"/>
    </source>
</evidence>
<dbReference type="NCBIfam" id="TIGR00097">
    <property type="entry name" value="HMP-P_kinase"/>
    <property type="match status" value="1"/>
</dbReference>
<dbReference type="GO" id="GO:0005524">
    <property type="term" value="F:ATP binding"/>
    <property type="evidence" value="ECO:0007669"/>
    <property type="project" value="UniProtKB-KW"/>
</dbReference>
<dbReference type="EC" id="2.7.1.49" evidence="5"/>
<dbReference type="RefSeq" id="WP_188648695.1">
    <property type="nucleotide sequence ID" value="NZ_BMHQ01000012.1"/>
</dbReference>
<proteinExistence type="inferred from homology"/>
<dbReference type="Pfam" id="PF08543">
    <property type="entry name" value="Phos_pyr_kin"/>
    <property type="match status" value="1"/>
</dbReference>
<comment type="similarity">
    <text evidence="4">Belongs to the ThiD family.</text>
</comment>
<protein>
    <recommendedName>
        <fullName evidence="7">Hydroxymethylpyrimidine/phosphomethylpyrimidine kinase</fullName>
        <ecNumber evidence="5">2.7.1.49</ecNumber>
        <ecNumber evidence="6">2.7.4.7</ecNumber>
    </recommendedName>
    <alternativeName>
        <fullName evidence="14">Hydroxymethylpyrimidine kinase</fullName>
    </alternativeName>
    <alternativeName>
        <fullName evidence="15">Hydroxymethylpyrimidine phosphate kinase</fullName>
    </alternativeName>
</protein>
<sequence length="273" mass="28857">MKKVLTIAGSDSGGGAGIQADLKTFQERGVFGTSVITAITAQNTLGVHGVYPQELSAVEAQLDAVLSDIGTDAAKTGMLFSAELIQLVARKIQEYSVPSLVIDPVMIAKGGAPLLKKEAVEALRKVLLPLGAVITPNVPEASELLGGRRIEGVKEMEEAAKELYQLGPKAVVVKGGHLDGEQSVDVLFDGEKWYHFASDRIETRHTHGTGCTFSACIAAEMAKGRTIPEAVRTAKDFITHAIQHSLEIGKGVGPTHHAAYRLVGEKSPSSPTV</sequence>
<evidence type="ECO:0000256" key="4">
    <source>
        <dbReference type="ARBA" id="ARBA00009879"/>
    </source>
</evidence>
<keyword evidence="10 17" id="KW-0418">Kinase</keyword>
<reference evidence="17" key="1">
    <citation type="journal article" date="2014" name="Int. J. Syst. Evol. Microbiol.">
        <title>Complete genome sequence of Corynebacterium casei LMG S-19264T (=DSM 44701T), isolated from a smear-ripened cheese.</title>
        <authorList>
            <consortium name="US DOE Joint Genome Institute (JGI-PGF)"/>
            <person name="Walter F."/>
            <person name="Albersmeier A."/>
            <person name="Kalinowski J."/>
            <person name="Ruckert C."/>
        </authorList>
    </citation>
    <scope>NUCLEOTIDE SEQUENCE</scope>
    <source>
        <strain evidence="17">CGMCC 1.15179</strain>
    </source>
</reference>
<comment type="pathway">
    <text evidence="13">Cofactor biosynthesis; thiamine diphosphate biosynthesis; 4-amino-2-methyl-5-diphosphomethylpyrimidine from 5-amino-1-(5-phospho-D-ribosyl)imidazole: step 2/3.</text>
</comment>
<evidence type="ECO:0000256" key="13">
    <source>
        <dbReference type="ARBA" id="ARBA00037917"/>
    </source>
</evidence>
<keyword evidence="11" id="KW-0067">ATP-binding</keyword>
<organism evidence="17 18">
    <name type="scientific">Marinithermofilum abyssi</name>
    <dbReference type="NCBI Taxonomy" id="1571185"/>
    <lineage>
        <taxon>Bacteria</taxon>
        <taxon>Bacillati</taxon>
        <taxon>Bacillota</taxon>
        <taxon>Bacilli</taxon>
        <taxon>Bacillales</taxon>
        <taxon>Thermoactinomycetaceae</taxon>
        <taxon>Marinithermofilum</taxon>
    </lineage>
</organism>
<dbReference type="EC" id="2.7.4.7" evidence="6"/>
<dbReference type="PANTHER" id="PTHR20858">
    <property type="entry name" value="PHOSPHOMETHYLPYRIMIDINE KINASE"/>
    <property type="match status" value="1"/>
</dbReference>
<dbReference type="CDD" id="cd01169">
    <property type="entry name" value="HMPP_kinase"/>
    <property type="match status" value="1"/>
</dbReference>
<dbReference type="PANTHER" id="PTHR20858:SF17">
    <property type="entry name" value="HYDROXYMETHYLPYRIMIDINE_PHOSPHOMETHYLPYRIMIDINE KINASE THI20-RELATED"/>
    <property type="match status" value="1"/>
</dbReference>
<dbReference type="Gene3D" id="3.40.1190.20">
    <property type="match status" value="1"/>
</dbReference>
<keyword evidence="9" id="KW-0547">Nucleotide-binding</keyword>
<evidence type="ECO:0000313" key="17">
    <source>
        <dbReference type="EMBL" id="GGE25774.1"/>
    </source>
</evidence>
<comment type="caution">
    <text evidence="17">The sequence shown here is derived from an EMBL/GenBank/DDBJ whole genome shotgun (WGS) entry which is preliminary data.</text>
</comment>
<gene>
    <name evidence="17" type="primary">thiD</name>
    <name evidence="17" type="ORF">GCM10011571_29850</name>
</gene>
<dbReference type="InterPro" id="IPR013749">
    <property type="entry name" value="PM/HMP-P_kinase-1"/>
</dbReference>
<dbReference type="GO" id="GO:0009228">
    <property type="term" value="P:thiamine biosynthetic process"/>
    <property type="evidence" value="ECO:0007669"/>
    <property type="project" value="UniProtKB-KW"/>
</dbReference>
<dbReference type="AlphaFoldDB" id="A0A8J2VIY8"/>
<feature type="domain" description="Pyridoxamine kinase/Phosphomethylpyrimidine kinase" evidence="16">
    <location>
        <begin position="11"/>
        <end position="256"/>
    </location>
</feature>
<dbReference type="InterPro" id="IPR004399">
    <property type="entry name" value="HMP/HMP-P_kinase_dom"/>
</dbReference>
<evidence type="ECO:0000256" key="9">
    <source>
        <dbReference type="ARBA" id="ARBA00022741"/>
    </source>
</evidence>
<dbReference type="FunFam" id="3.40.1190.20:FF:000003">
    <property type="entry name" value="Phosphomethylpyrimidine kinase ThiD"/>
    <property type="match status" value="1"/>
</dbReference>
<keyword evidence="8" id="KW-0808">Transferase</keyword>
<dbReference type="GO" id="GO:0008972">
    <property type="term" value="F:phosphomethylpyrimidine kinase activity"/>
    <property type="evidence" value="ECO:0007669"/>
    <property type="project" value="UniProtKB-EC"/>
</dbReference>
<dbReference type="GO" id="GO:0008902">
    <property type="term" value="F:hydroxymethylpyrimidine kinase activity"/>
    <property type="evidence" value="ECO:0007669"/>
    <property type="project" value="UniProtKB-EC"/>
</dbReference>
<accession>A0A8J2VIY8</accession>
<reference evidence="17" key="2">
    <citation type="submission" date="2020-09" db="EMBL/GenBank/DDBJ databases">
        <authorList>
            <person name="Sun Q."/>
            <person name="Zhou Y."/>
        </authorList>
    </citation>
    <scope>NUCLEOTIDE SEQUENCE</scope>
    <source>
        <strain evidence="17">CGMCC 1.15179</strain>
    </source>
</reference>